<gene>
    <name evidence="1" type="ORF">CJ232_00580</name>
</gene>
<name>A0A2N6Q8E4_9BACT</name>
<evidence type="ECO:0000313" key="1">
    <source>
        <dbReference type="EMBL" id="PMC11281.1"/>
    </source>
</evidence>
<dbReference type="AlphaFoldDB" id="A0A2N6Q8E4"/>
<sequence>MYASNSQKFILCGNALGDDSTLIHSSPWQQCKFRGSALGDDVPLIHSLAWQQCKFRGNASNNVASLMYASKRQKPTAQGNTLGKHPQTGLRPVRAKVLHIKALRMLLSLQDVPTPSNITWGVTPGCTLLPLRGAHHMEH</sequence>
<dbReference type="Proteomes" id="UP000235661">
    <property type="component" value="Unassembled WGS sequence"/>
</dbReference>
<comment type="caution">
    <text evidence="1">The sequence shown here is derived from an EMBL/GenBank/DDBJ whole genome shotgun (WGS) entry which is preliminary data.</text>
</comment>
<proteinExistence type="predicted"/>
<protein>
    <submittedName>
        <fullName evidence="1">Uncharacterized protein</fullName>
    </submittedName>
</protein>
<reference evidence="1 2" key="1">
    <citation type="submission" date="2017-09" db="EMBL/GenBank/DDBJ databases">
        <title>Bacterial strain isolated from the female urinary microbiota.</title>
        <authorList>
            <person name="Thomas-White K."/>
            <person name="Kumar N."/>
            <person name="Forster S."/>
            <person name="Putonti C."/>
            <person name="Lawley T."/>
            <person name="Wolfe A.J."/>
        </authorList>
    </citation>
    <scope>NUCLEOTIDE SEQUENCE [LARGE SCALE GENOMIC DNA]</scope>
    <source>
        <strain evidence="1 2">UMB0818</strain>
    </source>
</reference>
<evidence type="ECO:0000313" key="2">
    <source>
        <dbReference type="Proteomes" id="UP000235661"/>
    </source>
</evidence>
<accession>A0A2N6Q8E4</accession>
<dbReference type="EMBL" id="PNGI01000001">
    <property type="protein sequence ID" value="PMC11281.1"/>
    <property type="molecule type" value="Genomic_DNA"/>
</dbReference>
<organism evidence="1 2">
    <name type="scientific">Hoylesella timonensis</name>
    <dbReference type="NCBI Taxonomy" id="386414"/>
    <lineage>
        <taxon>Bacteria</taxon>
        <taxon>Pseudomonadati</taxon>
        <taxon>Bacteroidota</taxon>
        <taxon>Bacteroidia</taxon>
        <taxon>Bacteroidales</taxon>
        <taxon>Prevotellaceae</taxon>
        <taxon>Hoylesella</taxon>
    </lineage>
</organism>